<dbReference type="InterPro" id="IPR013785">
    <property type="entry name" value="Aldolase_TIM"/>
</dbReference>
<dbReference type="InterPro" id="IPR017853">
    <property type="entry name" value="GH"/>
</dbReference>
<dbReference type="Gene3D" id="2.60.40.1180">
    <property type="entry name" value="Golgi alpha-mannosidase II"/>
    <property type="match status" value="1"/>
</dbReference>
<name>A0A0M1NIL9_9BACL</name>
<protein>
    <recommendedName>
        <fullName evidence="3">Glycosyl hydrolase family 36 C-terminal domain-containing protein</fullName>
    </recommendedName>
</protein>
<comment type="caution">
    <text evidence="4">The sequence shown here is derived from an EMBL/GenBank/DDBJ whole genome shotgun (WGS) entry which is preliminary data.</text>
</comment>
<accession>A0A0M1NIL9</accession>
<dbReference type="PATRIC" id="fig|1705565.3.peg.102"/>
<keyword evidence="2" id="KW-0326">Glycosidase</keyword>
<dbReference type="InterPro" id="IPR031705">
    <property type="entry name" value="Glyco_hydro_36_C"/>
</dbReference>
<gene>
    <name evidence="4" type="ORF">AM231_20910</name>
</gene>
<dbReference type="Pfam" id="PF02065">
    <property type="entry name" value="Melibiase"/>
    <property type="match status" value="1"/>
</dbReference>
<evidence type="ECO:0000256" key="1">
    <source>
        <dbReference type="ARBA" id="ARBA00022801"/>
    </source>
</evidence>
<reference evidence="5" key="1">
    <citation type="submission" date="2015-08" db="EMBL/GenBank/DDBJ databases">
        <title>Genome sequencing project for genomic taxonomy and phylogenomics of Bacillus-like bacteria.</title>
        <authorList>
            <person name="Liu B."/>
            <person name="Wang J."/>
            <person name="Zhu Y."/>
            <person name="Liu G."/>
            <person name="Chen Q."/>
            <person name="Chen Z."/>
            <person name="Lan J."/>
            <person name="Che J."/>
            <person name="Ge C."/>
            <person name="Shi H."/>
            <person name="Pan Z."/>
            <person name="Liu X."/>
        </authorList>
    </citation>
    <scope>NUCLEOTIDE SEQUENCE [LARGE SCALE GENOMIC DNA]</scope>
    <source>
        <strain evidence="5">FJAT-22460</strain>
    </source>
</reference>
<dbReference type="EMBL" id="LIUT01000005">
    <property type="protein sequence ID" value="KOR82026.1"/>
    <property type="molecule type" value="Genomic_DNA"/>
</dbReference>
<evidence type="ECO:0000259" key="3">
    <source>
        <dbReference type="Pfam" id="PF16874"/>
    </source>
</evidence>
<organism evidence="4 5">
    <name type="scientific">Paenibacillus solani</name>
    <dbReference type="NCBI Taxonomy" id="1705565"/>
    <lineage>
        <taxon>Bacteria</taxon>
        <taxon>Bacillati</taxon>
        <taxon>Bacillota</taxon>
        <taxon>Bacilli</taxon>
        <taxon>Bacillales</taxon>
        <taxon>Paenibacillaceae</taxon>
        <taxon>Paenibacillus</taxon>
    </lineage>
</organism>
<dbReference type="GO" id="GO:0016798">
    <property type="term" value="F:hydrolase activity, acting on glycosyl bonds"/>
    <property type="evidence" value="ECO:0007669"/>
    <property type="project" value="UniProtKB-KW"/>
</dbReference>
<dbReference type="Gene3D" id="3.20.20.70">
    <property type="entry name" value="Aldolase class I"/>
    <property type="match status" value="1"/>
</dbReference>
<dbReference type="Proteomes" id="UP000036932">
    <property type="component" value="Unassembled WGS sequence"/>
</dbReference>
<proteinExistence type="predicted"/>
<evidence type="ECO:0000313" key="4">
    <source>
        <dbReference type="EMBL" id="KOR82026.1"/>
    </source>
</evidence>
<keyword evidence="1" id="KW-0378">Hydrolase</keyword>
<dbReference type="Pfam" id="PF16874">
    <property type="entry name" value="Glyco_hydro_36C"/>
    <property type="match status" value="1"/>
</dbReference>
<dbReference type="SUPFAM" id="SSF51445">
    <property type="entry name" value="(Trans)glycosidases"/>
    <property type="match status" value="1"/>
</dbReference>
<evidence type="ECO:0000313" key="5">
    <source>
        <dbReference type="Proteomes" id="UP000036932"/>
    </source>
</evidence>
<dbReference type="AlphaFoldDB" id="A0A0M1NIL9"/>
<feature type="domain" description="Glycosyl hydrolase family 36 C-terminal" evidence="3">
    <location>
        <begin position="108"/>
        <end position="185"/>
    </location>
</feature>
<dbReference type="InterPro" id="IPR013780">
    <property type="entry name" value="Glyco_hydro_b"/>
</dbReference>
<keyword evidence="5" id="KW-1185">Reference proteome</keyword>
<sequence length="188" mass="21460">MPQTWTSDNSDAVSRLKIQYGTSLVYPPSSMGAHVSAVPNHQVHRHTSLRTRGYAAMSGNFGYELDLTAFSEQEKDEVREQVKLFKEIRHLVQFGDLYRLRNPFEGTEAAWTIVSEDRSEAVLFYFRILSEANAPIVWLRTAGLDPEEDYRCLEDGNIYGGDRLMNAGLAVPPMPGDFQSFIWRLRRV</sequence>
<evidence type="ECO:0000256" key="2">
    <source>
        <dbReference type="ARBA" id="ARBA00023295"/>
    </source>
</evidence>